<dbReference type="Pfam" id="PF14042">
    <property type="entry name" value="DUF4247"/>
    <property type="match status" value="1"/>
</dbReference>
<evidence type="ECO:0000313" key="2">
    <source>
        <dbReference type="EMBL" id="CAA9516744.1"/>
    </source>
</evidence>
<evidence type="ECO:0000256" key="1">
    <source>
        <dbReference type="SAM" id="MobiDB-lite"/>
    </source>
</evidence>
<sequence>MRGRALLPLVVVGFGLLGLVSLFACNESVEGFLADRCARGQVERDPQGNRAKTFRCKDRPSKLAADLRDAHKPADSHTSPEGHFMRYSDDMVGITPEGDGSKVYMADERNGYLFFGPFVGGWWGTYGGRAEGFRGGGPAGGK</sequence>
<evidence type="ECO:0008006" key="3">
    <source>
        <dbReference type="Google" id="ProtNLM"/>
    </source>
</evidence>
<protein>
    <recommendedName>
        <fullName evidence="3">DUF4247 domain-containing protein</fullName>
    </recommendedName>
</protein>
<gene>
    <name evidence="2" type="ORF">AVDCRST_MAG85-2658</name>
</gene>
<dbReference type="InterPro" id="IPR025341">
    <property type="entry name" value="DUF4247"/>
</dbReference>
<accession>A0A6J4T8L1</accession>
<organism evidence="2">
    <name type="scientific">uncultured Solirubrobacteraceae bacterium</name>
    <dbReference type="NCBI Taxonomy" id="1162706"/>
    <lineage>
        <taxon>Bacteria</taxon>
        <taxon>Bacillati</taxon>
        <taxon>Actinomycetota</taxon>
        <taxon>Thermoleophilia</taxon>
        <taxon>Solirubrobacterales</taxon>
        <taxon>Solirubrobacteraceae</taxon>
        <taxon>environmental samples</taxon>
    </lineage>
</organism>
<dbReference type="AlphaFoldDB" id="A0A6J4T8L1"/>
<dbReference type="EMBL" id="CADCVT010000289">
    <property type="protein sequence ID" value="CAA9516744.1"/>
    <property type="molecule type" value="Genomic_DNA"/>
</dbReference>
<name>A0A6J4T8L1_9ACTN</name>
<feature type="region of interest" description="Disordered" evidence="1">
    <location>
        <begin position="62"/>
        <end position="83"/>
    </location>
</feature>
<proteinExistence type="predicted"/>
<reference evidence="2" key="1">
    <citation type="submission" date="2020-02" db="EMBL/GenBank/DDBJ databases">
        <authorList>
            <person name="Meier V. D."/>
        </authorList>
    </citation>
    <scope>NUCLEOTIDE SEQUENCE</scope>
    <source>
        <strain evidence="2">AVDCRST_MAG85</strain>
    </source>
</reference>
<dbReference type="PROSITE" id="PS51257">
    <property type="entry name" value="PROKAR_LIPOPROTEIN"/>
    <property type="match status" value="1"/>
</dbReference>